<evidence type="ECO:0000256" key="3">
    <source>
        <dbReference type="ARBA" id="ARBA00022630"/>
    </source>
</evidence>
<dbReference type="InterPro" id="IPR008254">
    <property type="entry name" value="Flavodoxin/NO_synth"/>
</dbReference>
<keyword evidence="7 10" id="KW-0249">Electron transport</keyword>
<keyword evidence="9 10" id="KW-0198">Cysteine biosynthesis</keyword>
<feature type="domain" description="Flavodoxin-like" evidence="11">
    <location>
        <begin position="64"/>
        <end position="202"/>
    </location>
</feature>
<dbReference type="PROSITE" id="PS50902">
    <property type="entry name" value="FLAVODOXIN_LIKE"/>
    <property type="match status" value="1"/>
</dbReference>
<dbReference type="PRINTS" id="PR00369">
    <property type="entry name" value="FLAVODOXIN"/>
</dbReference>
<dbReference type="SUPFAM" id="SSF52343">
    <property type="entry name" value="Ferredoxin reductase-like, C-terminal NADP-linked domain"/>
    <property type="match status" value="1"/>
</dbReference>
<evidence type="ECO:0000256" key="6">
    <source>
        <dbReference type="ARBA" id="ARBA00022857"/>
    </source>
</evidence>
<keyword evidence="2 10" id="KW-0028">Amino-acid biosynthesis</keyword>
<dbReference type="Gene3D" id="3.40.50.360">
    <property type="match status" value="1"/>
</dbReference>
<keyword evidence="8 10" id="KW-0560">Oxidoreductase</keyword>
<evidence type="ECO:0000256" key="7">
    <source>
        <dbReference type="ARBA" id="ARBA00022982"/>
    </source>
</evidence>
<evidence type="ECO:0000256" key="9">
    <source>
        <dbReference type="ARBA" id="ARBA00023192"/>
    </source>
</evidence>
<dbReference type="SUPFAM" id="SSF52218">
    <property type="entry name" value="Flavoproteins"/>
    <property type="match status" value="1"/>
</dbReference>
<dbReference type="EMBL" id="JAVRIF010000005">
    <property type="protein sequence ID" value="MDT0603945.1"/>
    <property type="molecule type" value="Genomic_DNA"/>
</dbReference>
<keyword evidence="6 10" id="KW-0521">NADP</keyword>
<dbReference type="CDD" id="cd06199">
    <property type="entry name" value="SiR"/>
    <property type="match status" value="1"/>
</dbReference>
<evidence type="ECO:0000259" key="12">
    <source>
        <dbReference type="PROSITE" id="PS51384"/>
    </source>
</evidence>
<dbReference type="PRINTS" id="PR00371">
    <property type="entry name" value="FPNCR"/>
</dbReference>
<evidence type="ECO:0000256" key="5">
    <source>
        <dbReference type="ARBA" id="ARBA00022827"/>
    </source>
</evidence>
<reference evidence="13 14" key="1">
    <citation type="submission" date="2023-09" db="EMBL/GenBank/DDBJ databases">
        <authorList>
            <person name="Rey-Velasco X."/>
        </authorList>
    </citation>
    <scope>NUCLEOTIDE SEQUENCE [LARGE SCALE GENOMIC DNA]</scope>
    <source>
        <strain evidence="13 14">W431</strain>
    </source>
</reference>
<comment type="caution">
    <text evidence="13">The sequence shown here is derived from an EMBL/GenBank/DDBJ whole genome shotgun (WGS) entry which is preliminary data.</text>
</comment>
<dbReference type="PANTHER" id="PTHR19384">
    <property type="entry name" value="NITRIC OXIDE SYNTHASE-RELATED"/>
    <property type="match status" value="1"/>
</dbReference>
<evidence type="ECO:0000256" key="4">
    <source>
        <dbReference type="ARBA" id="ARBA00022643"/>
    </source>
</evidence>
<dbReference type="Pfam" id="PF00258">
    <property type="entry name" value="Flavodoxin_1"/>
    <property type="match status" value="1"/>
</dbReference>
<proteinExistence type="predicted"/>
<dbReference type="NCBIfam" id="TIGR01931">
    <property type="entry name" value="cysJ"/>
    <property type="match status" value="1"/>
</dbReference>
<organism evidence="13 14">
    <name type="scientific">Thalassotalea castellviae</name>
    <dbReference type="NCBI Taxonomy" id="3075612"/>
    <lineage>
        <taxon>Bacteria</taxon>
        <taxon>Pseudomonadati</taxon>
        <taxon>Pseudomonadota</taxon>
        <taxon>Gammaproteobacteria</taxon>
        <taxon>Alteromonadales</taxon>
        <taxon>Colwelliaceae</taxon>
        <taxon>Thalassotalea</taxon>
    </lineage>
</organism>
<keyword evidence="5 10" id="KW-0274">FAD</keyword>
<dbReference type="InterPro" id="IPR003097">
    <property type="entry name" value="CysJ-like_FAD-binding"/>
</dbReference>
<sequence length="598" mass="65773">MLSEQQNLNQTMLNEEQLSSLKEVIGTYSPLQLAWASGYLAAKSEGSSVATLPSAIGTKASSTLTILYGSQTGNAKGVAKSLADQATAQGLTVDLKSMGEFKPKSIKNVTHLLIVASTNGEGEAPDDAIAFHEFLSSKKAPKLESLQYSVLALGDTSYEFFCQTGKDFDEYLAKLGAKQIAPRVDCDVDYEDAAAAWSQEIISKTKELLGEADVTSNVVVMPTSGSTSQYTKQNPYEAELSVSQKITGRDSAKDVRHIEIDLGESGITYQAGDALGVWFENDVELVNELISALDFSANDEVTVGDEKYSLLDALTSKLEITQTSVNFVNFWAEQSQSQTLLTLVQDKNTVREYAANHQVVDVIKAAPAKVDVQIFVDALRKITPRLYSIASSQAEMEEEVHLTVGLVEYDKDGQIRAGGASSFLGKRLEEGGTVKVFVEHNDNFRLPSDGNTPVIMIGPGTGIAPFRAFLQEREANDAEGDNWLFFGDQTFTQDFLYQVEWQGYVKSGLLTKIDLAFSRDQANKIYVQDRLRENASEVFAWLERGAHLYICGDMNRMAKDVEIALTDIISEQGQLTAEQAQQYLKDLRNAKRFQKDVY</sequence>
<dbReference type="Pfam" id="PF00175">
    <property type="entry name" value="NAD_binding_1"/>
    <property type="match status" value="1"/>
</dbReference>
<comment type="catalytic activity">
    <reaction evidence="10">
        <text>hydrogen sulfide + 3 NADP(+) + 3 H2O = sulfite + 3 NADPH + 4 H(+)</text>
        <dbReference type="Rhea" id="RHEA:13801"/>
        <dbReference type="ChEBI" id="CHEBI:15377"/>
        <dbReference type="ChEBI" id="CHEBI:15378"/>
        <dbReference type="ChEBI" id="CHEBI:17359"/>
        <dbReference type="ChEBI" id="CHEBI:29919"/>
        <dbReference type="ChEBI" id="CHEBI:57783"/>
        <dbReference type="ChEBI" id="CHEBI:58349"/>
        <dbReference type="EC" id="1.8.1.2"/>
    </reaction>
</comment>
<comment type="cofactor">
    <cofactor evidence="10">
        <name>FAD</name>
        <dbReference type="ChEBI" id="CHEBI:57692"/>
    </cofactor>
    <text evidence="10">Binds 1 FAD per subunit.</text>
</comment>
<dbReference type="InterPro" id="IPR023173">
    <property type="entry name" value="NADPH_Cyt_P450_Rdtase_alpha"/>
</dbReference>
<dbReference type="Gene3D" id="1.20.990.10">
    <property type="entry name" value="NADPH-cytochrome p450 Reductase, Chain A, domain 3"/>
    <property type="match status" value="1"/>
</dbReference>
<comment type="function">
    <text evidence="10">Component of the sulfite reductase complex that catalyzes the 6-electron reduction of sulfite to sulfide. This is one of several activities required for the biosynthesis of L-cysteine from sulfate. The flavoprotein component catalyzes the electron flow from NADPH -&gt; FAD -&gt; FMN to the hemoprotein component.</text>
</comment>
<dbReference type="PANTHER" id="PTHR19384:SF128">
    <property type="entry name" value="NADPH OXIDOREDUCTASE A"/>
    <property type="match status" value="1"/>
</dbReference>
<gene>
    <name evidence="13" type="ORF">RM573_10100</name>
</gene>
<dbReference type="PIRSF" id="PIRSF000207">
    <property type="entry name" value="SiR-FP_CysJ"/>
    <property type="match status" value="1"/>
</dbReference>
<dbReference type="InterPro" id="IPR001433">
    <property type="entry name" value="OxRdtase_FAD/NAD-bd"/>
</dbReference>
<comment type="pathway">
    <text evidence="10">Sulfur metabolism; hydrogen sulfide biosynthesis; hydrogen sulfide from sulfite (NADPH route): step 1/1.</text>
</comment>
<dbReference type="Pfam" id="PF00667">
    <property type="entry name" value="FAD_binding_1"/>
    <property type="match status" value="1"/>
</dbReference>
<dbReference type="InterPro" id="IPR029039">
    <property type="entry name" value="Flavoprotein-like_sf"/>
</dbReference>
<keyword evidence="3 10" id="KW-0285">Flavoprotein</keyword>
<dbReference type="Proteomes" id="UP001266357">
    <property type="component" value="Unassembled WGS sequence"/>
</dbReference>
<dbReference type="InterPro" id="IPR017927">
    <property type="entry name" value="FAD-bd_FR_type"/>
</dbReference>
<name>A0ABU3A1X1_9GAMM</name>
<protein>
    <recommendedName>
        <fullName evidence="10">Sulfite reductase [NADPH] flavoprotein alpha-component</fullName>
        <shortName evidence="10">SiR-FP</shortName>
        <ecNumber evidence="10">1.8.1.2</ecNumber>
    </recommendedName>
</protein>
<evidence type="ECO:0000313" key="14">
    <source>
        <dbReference type="Proteomes" id="UP001266357"/>
    </source>
</evidence>
<dbReference type="Gene3D" id="3.40.50.80">
    <property type="entry name" value="Nucleotide-binding domain of ferredoxin-NADP reductase (FNR) module"/>
    <property type="match status" value="1"/>
</dbReference>
<evidence type="ECO:0000256" key="2">
    <source>
        <dbReference type="ARBA" id="ARBA00022605"/>
    </source>
</evidence>
<dbReference type="NCBIfam" id="NF004859">
    <property type="entry name" value="PRK06214.1"/>
    <property type="match status" value="1"/>
</dbReference>
<dbReference type="InterPro" id="IPR001094">
    <property type="entry name" value="Flavdoxin-like"/>
</dbReference>
<comment type="cofactor">
    <cofactor evidence="10">
        <name>FMN</name>
        <dbReference type="ChEBI" id="CHEBI:58210"/>
    </cofactor>
    <text evidence="10">Binds 1 FMN per subunit.</text>
</comment>
<dbReference type="InterPro" id="IPR039261">
    <property type="entry name" value="FNR_nucleotide-bd"/>
</dbReference>
<dbReference type="RefSeq" id="WP_311581216.1">
    <property type="nucleotide sequence ID" value="NZ_JAVRIF010000005.1"/>
</dbReference>
<feature type="domain" description="FAD-binding FR-type" evidence="12">
    <location>
        <begin position="233"/>
        <end position="447"/>
    </location>
</feature>
<evidence type="ECO:0000313" key="13">
    <source>
        <dbReference type="EMBL" id="MDT0603945.1"/>
    </source>
</evidence>
<dbReference type="EC" id="1.8.1.2" evidence="10"/>
<dbReference type="InterPro" id="IPR010199">
    <property type="entry name" value="CysJ"/>
</dbReference>
<keyword evidence="14" id="KW-1185">Reference proteome</keyword>
<evidence type="ECO:0000256" key="1">
    <source>
        <dbReference type="ARBA" id="ARBA00022448"/>
    </source>
</evidence>
<dbReference type="InterPro" id="IPR001709">
    <property type="entry name" value="Flavoprot_Pyr_Nucl_cyt_Rdtase"/>
</dbReference>
<dbReference type="InterPro" id="IPR017938">
    <property type="entry name" value="Riboflavin_synthase-like_b-brl"/>
</dbReference>
<dbReference type="PROSITE" id="PS51384">
    <property type="entry name" value="FAD_FR"/>
    <property type="match status" value="1"/>
</dbReference>
<accession>A0ABU3A1X1</accession>
<keyword evidence="1 10" id="KW-0813">Transport</keyword>
<dbReference type="SUPFAM" id="SSF63380">
    <property type="entry name" value="Riboflavin synthase domain-like"/>
    <property type="match status" value="1"/>
</dbReference>
<evidence type="ECO:0000259" key="11">
    <source>
        <dbReference type="PROSITE" id="PS50902"/>
    </source>
</evidence>
<evidence type="ECO:0000256" key="8">
    <source>
        <dbReference type="ARBA" id="ARBA00023002"/>
    </source>
</evidence>
<comment type="subunit">
    <text evidence="10">Alpha(8)-beta(8). The alpha component is a flavoprotein, the beta component is a hemoprotein.</text>
</comment>
<evidence type="ECO:0000256" key="10">
    <source>
        <dbReference type="PIRNR" id="PIRNR000207"/>
    </source>
</evidence>
<keyword evidence="4 10" id="KW-0288">FMN</keyword>
<dbReference type="Gene3D" id="2.40.30.10">
    <property type="entry name" value="Translation factors"/>
    <property type="match status" value="1"/>
</dbReference>
<dbReference type="GO" id="GO:0004783">
    <property type="term" value="F:sulfite reductase (NADPH) activity"/>
    <property type="evidence" value="ECO:0007669"/>
    <property type="project" value="UniProtKB-EC"/>
</dbReference>